<proteinExistence type="predicted"/>
<name>A0ABN7PJ49_TIMPD</name>
<dbReference type="Pfam" id="PF00041">
    <property type="entry name" value="fn3"/>
    <property type="match status" value="1"/>
</dbReference>
<gene>
    <name evidence="2" type="ORF">TPAB3V08_LOCUS14725</name>
</gene>
<dbReference type="InterPro" id="IPR013783">
    <property type="entry name" value="Ig-like_fold"/>
</dbReference>
<sequence length="79" mass="8774">MLKVPEVPYGLKVLDKSGRSVQLSWAAPYDGNSPIKRYIIEYKISKASLNNVDLEMVIVSLNSRVGLADSVCPSAWDYN</sequence>
<dbReference type="InterPro" id="IPR003961">
    <property type="entry name" value="FN3_dom"/>
</dbReference>
<reference evidence="2" key="1">
    <citation type="submission" date="2021-03" db="EMBL/GenBank/DDBJ databases">
        <authorList>
            <person name="Tran Van P."/>
        </authorList>
    </citation>
    <scope>NUCLEOTIDE SEQUENCE</scope>
</reference>
<dbReference type="InterPro" id="IPR036116">
    <property type="entry name" value="FN3_sf"/>
</dbReference>
<dbReference type="SUPFAM" id="SSF49265">
    <property type="entry name" value="Fibronectin type III"/>
    <property type="match status" value="1"/>
</dbReference>
<evidence type="ECO:0000259" key="1">
    <source>
        <dbReference type="PROSITE" id="PS50853"/>
    </source>
</evidence>
<accession>A0ABN7PJ49</accession>
<dbReference type="PROSITE" id="PS50853">
    <property type="entry name" value="FN3"/>
    <property type="match status" value="1"/>
</dbReference>
<organism evidence="2 3">
    <name type="scientific">Timema podura</name>
    <name type="common">Walking stick</name>
    <dbReference type="NCBI Taxonomy" id="61482"/>
    <lineage>
        <taxon>Eukaryota</taxon>
        <taxon>Metazoa</taxon>
        <taxon>Ecdysozoa</taxon>
        <taxon>Arthropoda</taxon>
        <taxon>Hexapoda</taxon>
        <taxon>Insecta</taxon>
        <taxon>Pterygota</taxon>
        <taxon>Neoptera</taxon>
        <taxon>Polyneoptera</taxon>
        <taxon>Phasmatodea</taxon>
        <taxon>Timematodea</taxon>
        <taxon>Timematoidea</taxon>
        <taxon>Timematidae</taxon>
        <taxon>Timema</taxon>
    </lineage>
</organism>
<dbReference type="EMBL" id="CAJPIN010075037">
    <property type="protein sequence ID" value="CAG2067782.1"/>
    <property type="molecule type" value="Genomic_DNA"/>
</dbReference>
<dbReference type="CDD" id="cd00063">
    <property type="entry name" value="FN3"/>
    <property type="match status" value="1"/>
</dbReference>
<feature type="domain" description="Fibronectin type-III" evidence="1">
    <location>
        <begin position="7"/>
        <end position="79"/>
    </location>
</feature>
<protein>
    <recommendedName>
        <fullName evidence="1">Fibronectin type-III domain-containing protein</fullName>
    </recommendedName>
</protein>
<dbReference type="Gene3D" id="2.60.40.10">
    <property type="entry name" value="Immunoglobulins"/>
    <property type="match status" value="1"/>
</dbReference>
<evidence type="ECO:0000313" key="2">
    <source>
        <dbReference type="EMBL" id="CAG2067782.1"/>
    </source>
</evidence>
<keyword evidence="3" id="KW-1185">Reference proteome</keyword>
<comment type="caution">
    <text evidence="2">The sequence shown here is derived from an EMBL/GenBank/DDBJ whole genome shotgun (WGS) entry which is preliminary data.</text>
</comment>
<dbReference type="Proteomes" id="UP001153148">
    <property type="component" value="Unassembled WGS sequence"/>
</dbReference>
<evidence type="ECO:0000313" key="3">
    <source>
        <dbReference type="Proteomes" id="UP001153148"/>
    </source>
</evidence>